<evidence type="ECO:0000313" key="2">
    <source>
        <dbReference type="Proteomes" id="UP000244910"/>
    </source>
</evidence>
<protein>
    <recommendedName>
        <fullName evidence="3">NACHT domain-containing protein</fullName>
    </recommendedName>
</protein>
<organism evidence="1 2">
    <name type="scientific">Clostridium drakei</name>
    <dbReference type="NCBI Taxonomy" id="332101"/>
    <lineage>
        <taxon>Bacteria</taxon>
        <taxon>Bacillati</taxon>
        <taxon>Bacillota</taxon>
        <taxon>Clostridia</taxon>
        <taxon>Eubacteriales</taxon>
        <taxon>Clostridiaceae</taxon>
        <taxon>Clostridium</taxon>
    </lineage>
</organism>
<dbReference type="OrthoDB" id="568465at2"/>
<reference evidence="2" key="1">
    <citation type="submission" date="2017-04" db="EMBL/GenBank/DDBJ databases">
        <authorList>
            <person name="Song Y."/>
            <person name="Cho B.-K."/>
        </authorList>
    </citation>
    <scope>NUCLEOTIDE SEQUENCE [LARGE SCALE GENOMIC DNA]</scope>
    <source>
        <strain evidence="2">SL1</strain>
    </source>
</reference>
<name>A0A2U8DQ38_9CLOT</name>
<evidence type="ECO:0000313" key="1">
    <source>
        <dbReference type="EMBL" id="AWI04545.1"/>
    </source>
</evidence>
<dbReference type="EMBL" id="CP020953">
    <property type="protein sequence ID" value="AWI04545.1"/>
    <property type="molecule type" value="Genomic_DNA"/>
</dbReference>
<proteinExistence type="predicted"/>
<dbReference type="Proteomes" id="UP000244910">
    <property type="component" value="Chromosome"/>
</dbReference>
<dbReference type="Gene3D" id="3.40.50.300">
    <property type="entry name" value="P-loop containing nucleotide triphosphate hydrolases"/>
    <property type="match status" value="1"/>
</dbReference>
<accession>A0A2U8DQ38</accession>
<gene>
    <name evidence="1" type="ORF">B9W14_08575</name>
</gene>
<sequence>MKKYNYKWKRYWYKRGEKVPLKEGFLNVINTVYNSEKNRVVTYNSISDKQCVVLLGDAGLGKSTVMNEIVQEFQNTLESNDKILHIDLRLAGNDSMLNSLIFRTSEFISWINGEQQLYLFLDSLDEGLLHMGLLVDLLIEHFKKIDLSRLKLRIACRTGVFPSVFETELKEMFGEENFDVFQLAPLSSNDIVIACKSWNFDGENFLKSVFDNQIQALASTPVTLDMLLKMYDSNKKSLPSSKIKLYEVGCRKLCSETNIKRQCNDVTRGKVSTDKRMQIAMMLGAITMFCNKSVIVRGDCSEEGLLSIDEFLSMTFNRFAYTISDIEEVLGSALFTEKQQDIYSWSHLSYAEYLAAKFVKENNFSTEQIINLILQPEDDNQRVIPQLHYTTAWIASFLPDIFNIISERDPDVLCLADISQVDSERKEFLVEKLLNKYNSCSSYYRHGNSVCYKNLNYEGLAKQLTDFIKDNFKTDFSKKIAVRIAYECRLYEMLEDILNLARGLDFHGLEREALDVFFKLASDNQKKLSLKILYNVSDEMAIFILKELYNDYIDIYGILKFFKKSSFSDEKEYGLITSILEILSLNDLIVLMNEFHKFTMSEKESNHNNIMDIIMIYAWKHIDYEEINKVWLKLAVERFEKFGTPIEKTSFTNSFDNNFESTFKLAFIRRMKIIKCIWNYKKSVNLLDVVNSKLSLVNKNDLNSIISFILCEEDEVYRKWLLDLVVYLFDPTLSFNSQYCRFIYEKLLLIKDPINDIPILIPELCRLKKEYDKLISQESMFNKRSSKENLDEIIINMKDNASRCWLSFVDELLQDINVYIEIFEYSLSNSIGWKSLDEDGRKIAINSAKNFLYEFNPNDYKIDSLKSNLEPIFYAIQLIWENDKDFIKNWDKNMWKKMMNYIIDSYADSYKNGSDYFKLAYAYEPKKVISQLLKEMVSNRRLGAWYGSRAIVEERIKLCADQLLFNSIIETLECTKMTPTSRMDLLKLLVEIDEIKFEGYLNNLIDCRYDSIYKCKIAVIVVCSVLEKSSDGGRKKIIPILVSKNRVDKQFMIVCIRWYSQDRNEFNFLKTWDIEELFQLYVFIHLNQKKLGKCRKFIVDDWKRMILRVFEDKKGTSGGIYLFRLIKKIPDCVYVQDSWERVRMTYFREIWMPPSADVIFSMMDNVNFKPISNENQLVSALQDSLNRFQKEMNQSENPLVELLWNIYKDIKIPKDEETLSNVLKKYLSNDLQHRGVIINREVEVFHNQGGIPGERIDIKVDVQNGVKNNESLRVYIEVKGCWNPGIDTSMENQLVERYMLGRKCYYGLYIVGWFNCPQWSLGKDTRRAPKYSLEEAQKKFNEQAMKLSKKYKVQVKTVVLDFSLK</sequence>
<dbReference type="KEGG" id="cdrk:B9W14_08575"/>
<dbReference type="InterPro" id="IPR027417">
    <property type="entry name" value="P-loop_NTPase"/>
</dbReference>
<dbReference type="RefSeq" id="WP_032078015.1">
    <property type="nucleotide sequence ID" value="NZ_CP020953.1"/>
</dbReference>
<evidence type="ECO:0008006" key="3">
    <source>
        <dbReference type="Google" id="ProtNLM"/>
    </source>
</evidence>
<keyword evidence="2" id="KW-1185">Reference proteome</keyword>